<name>A0AAQ1YLA9_HAEHA</name>
<comment type="caution">
    <text evidence="2">The sequence shown here is derived from an EMBL/GenBank/DDBJ whole genome shotgun (WGS) entry which is preliminary data.</text>
</comment>
<accession>A0AAQ1YLA9</accession>
<evidence type="ECO:0000313" key="3">
    <source>
        <dbReference type="Proteomes" id="UP000294998"/>
    </source>
</evidence>
<reference evidence="2 3" key="1">
    <citation type="submission" date="2018-12" db="EMBL/GenBank/DDBJ databases">
        <authorList>
            <person name="Fluit A.C."/>
        </authorList>
    </citation>
    <scope>NUCLEOTIDE SEQUENCE [LARGE SCALE GENOMIC DNA]</scope>
    <source>
        <strain evidence="2 3">16-549009</strain>
    </source>
</reference>
<dbReference type="CDD" id="cd12108">
    <property type="entry name" value="Hr-like"/>
    <property type="match status" value="1"/>
</dbReference>
<sequence length="186" mass="21921">MKCFLTALFNKGNLMQILEPQQFATWNEPIEMLYACHSKVKRFCRQLSILPDYLEKHGYTQAVLNDVEQILTYFNRAAPLHHEDEELDFFPQLVKVAPQAQSSIDELEQQHEYLHENWNALSVQLEELISEQRQNIDEHLIERFIQGYDRHIALEEPLFEMGRECLSADILAEMGKNMSARRQVKE</sequence>
<dbReference type="Pfam" id="PF01814">
    <property type="entry name" value="Hemerythrin"/>
    <property type="match status" value="1"/>
</dbReference>
<proteinExistence type="predicted"/>
<organism evidence="2 3">
    <name type="scientific">Haemophilus haemolyticus</name>
    <dbReference type="NCBI Taxonomy" id="726"/>
    <lineage>
        <taxon>Bacteria</taxon>
        <taxon>Pseudomonadati</taxon>
        <taxon>Pseudomonadota</taxon>
        <taxon>Gammaproteobacteria</taxon>
        <taxon>Pasteurellales</taxon>
        <taxon>Pasteurellaceae</taxon>
        <taxon>Haemophilus</taxon>
    </lineage>
</organism>
<dbReference type="Proteomes" id="UP000294998">
    <property type="component" value="Unassembled WGS sequence"/>
</dbReference>
<evidence type="ECO:0000313" key="2">
    <source>
        <dbReference type="EMBL" id="TDN42087.1"/>
    </source>
</evidence>
<dbReference type="EMBL" id="RWKG01000019">
    <property type="protein sequence ID" value="TDN42087.1"/>
    <property type="molecule type" value="Genomic_DNA"/>
</dbReference>
<protein>
    <submittedName>
        <fullName evidence="2">Hemerythrin domain protein</fullName>
    </submittedName>
</protein>
<feature type="domain" description="Hemerythrin-like" evidence="1">
    <location>
        <begin position="29"/>
        <end position="156"/>
    </location>
</feature>
<dbReference type="Gene3D" id="1.20.120.520">
    <property type="entry name" value="nmb1532 protein domain like"/>
    <property type="match status" value="1"/>
</dbReference>
<gene>
    <name evidence="2" type="ORF">EGH31_0751</name>
</gene>
<dbReference type="InterPro" id="IPR012312">
    <property type="entry name" value="Hemerythrin-like"/>
</dbReference>
<dbReference type="AlphaFoldDB" id="A0AAQ1YLA9"/>
<evidence type="ECO:0000259" key="1">
    <source>
        <dbReference type="Pfam" id="PF01814"/>
    </source>
</evidence>